<dbReference type="InterPro" id="IPR036640">
    <property type="entry name" value="ABC1_TM_sf"/>
</dbReference>
<dbReference type="PROSITE" id="PS50893">
    <property type="entry name" value="ABC_TRANSPORTER_2"/>
    <property type="match status" value="1"/>
</dbReference>
<evidence type="ECO:0000313" key="13">
    <source>
        <dbReference type="Proteomes" id="UP000584642"/>
    </source>
</evidence>
<protein>
    <submittedName>
        <fullName evidence="12">Peptidase domain-containing ABC transporter</fullName>
    </submittedName>
</protein>
<dbReference type="InterPro" id="IPR011527">
    <property type="entry name" value="ABC1_TM_dom"/>
</dbReference>
<dbReference type="CDD" id="cd02259">
    <property type="entry name" value="Peptidase_C39_like"/>
    <property type="match status" value="1"/>
</dbReference>
<dbReference type="InterPro" id="IPR003593">
    <property type="entry name" value="AAA+_ATPase"/>
</dbReference>
<evidence type="ECO:0000256" key="6">
    <source>
        <dbReference type="ARBA" id="ARBA00022989"/>
    </source>
</evidence>
<keyword evidence="3" id="KW-0547">Nucleotide-binding</keyword>
<dbReference type="CDD" id="cd18783">
    <property type="entry name" value="ABC_6TM_PrtD_LapB_HlyB_like"/>
    <property type="match status" value="1"/>
</dbReference>
<dbReference type="Pfam" id="PF03412">
    <property type="entry name" value="Peptidase_C39"/>
    <property type="match status" value="1"/>
</dbReference>
<keyword evidence="7 8" id="KW-0472">Membrane</keyword>
<dbReference type="InterPro" id="IPR027417">
    <property type="entry name" value="P-loop_NTPase"/>
</dbReference>
<evidence type="ECO:0000256" key="4">
    <source>
        <dbReference type="ARBA" id="ARBA00022801"/>
    </source>
</evidence>
<dbReference type="PANTHER" id="PTHR43394:SF1">
    <property type="entry name" value="ATP-BINDING CASSETTE SUB-FAMILY B MEMBER 10, MITOCHONDRIAL"/>
    <property type="match status" value="1"/>
</dbReference>
<dbReference type="PROSITE" id="PS00211">
    <property type="entry name" value="ABC_TRANSPORTER_1"/>
    <property type="match status" value="1"/>
</dbReference>
<dbReference type="SUPFAM" id="SSF52540">
    <property type="entry name" value="P-loop containing nucleoside triphosphate hydrolases"/>
    <property type="match status" value="1"/>
</dbReference>
<keyword evidence="2 8" id="KW-0812">Transmembrane</keyword>
<dbReference type="Gene3D" id="3.40.50.300">
    <property type="entry name" value="P-loop containing nucleotide triphosphate hydrolases"/>
    <property type="match status" value="1"/>
</dbReference>
<evidence type="ECO:0000256" key="1">
    <source>
        <dbReference type="ARBA" id="ARBA00004651"/>
    </source>
</evidence>
<evidence type="ECO:0000256" key="8">
    <source>
        <dbReference type="SAM" id="Phobius"/>
    </source>
</evidence>
<dbReference type="Gene3D" id="1.20.1560.10">
    <property type="entry name" value="ABC transporter type 1, transmembrane domain"/>
    <property type="match status" value="1"/>
</dbReference>
<comment type="subcellular location">
    <subcellularLocation>
        <location evidence="1">Cell membrane</location>
        <topology evidence="1">Multi-pass membrane protein</topology>
    </subcellularLocation>
</comment>
<evidence type="ECO:0000313" key="12">
    <source>
        <dbReference type="EMBL" id="NYZ24961.1"/>
    </source>
</evidence>
<feature type="transmembrane region" description="Helical" evidence="8">
    <location>
        <begin position="302"/>
        <end position="322"/>
    </location>
</feature>
<dbReference type="PANTHER" id="PTHR43394">
    <property type="entry name" value="ATP-DEPENDENT PERMEASE MDL1, MITOCHONDRIAL"/>
    <property type="match status" value="1"/>
</dbReference>
<feature type="domain" description="Peptidase C39" evidence="11">
    <location>
        <begin position="4"/>
        <end position="132"/>
    </location>
</feature>
<evidence type="ECO:0000256" key="2">
    <source>
        <dbReference type="ARBA" id="ARBA00022692"/>
    </source>
</evidence>
<dbReference type="EMBL" id="JABFDB010000049">
    <property type="protein sequence ID" value="NYZ24961.1"/>
    <property type="molecule type" value="Genomic_DNA"/>
</dbReference>
<dbReference type="RefSeq" id="WP_180286735.1">
    <property type="nucleotide sequence ID" value="NZ_JABFDB010000049.1"/>
</dbReference>
<gene>
    <name evidence="12" type="ORF">HND93_35105</name>
</gene>
<feature type="transmembrane region" description="Helical" evidence="8">
    <location>
        <begin position="198"/>
        <end position="218"/>
    </location>
</feature>
<dbReference type="InterPro" id="IPR017871">
    <property type="entry name" value="ABC_transporter-like_CS"/>
</dbReference>
<reference evidence="12 13" key="1">
    <citation type="submission" date="2020-05" db="EMBL/GenBank/DDBJ databases">
        <title>Azospirillum oleiclasticum sp. nov, a nitrogen-fixing and heavy crude oil-emulsifying bacterium isolated from the crude oil of Yumen Oilfield.</title>
        <authorList>
            <person name="Wu D."/>
            <person name="Cai M."/>
            <person name="Zhang X."/>
        </authorList>
    </citation>
    <scope>NUCLEOTIDE SEQUENCE [LARGE SCALE GENOMIC DNA]</scope>
    <source>
        <strain evidence="12 13">ROY-1-1-2</strain>
    </source>
</reference>
<dbReference type="Gene3D" id="3.90.70.10">
    <property type="entry name" value="Cysteine proteinases"/>
    <property type="match status" value="1"/>
</dbReference>
<keyword evidence="6 8" id="KW-1133">Transmembrane helix</keyword>
<proteinExistence type="predicted"/>
<accession>A0ABX2TL37</accession>
<feature type="transmembrane region" description="Helical" evidence="8">
    <location>
        <begin position="164"/>
        <end position="186"/>
    </location>
</feature>
<keyword evidence="5" id="KW-0067">ATP-binding</keyword>
<dbReference type="InterPro" id="IPR039421">
    <property type="entry name" value="Type_1_exporter"/>
</dbReference>
<keyword evidence="4" id="KW-0378">Hydrolase</keyword>
<dbReference type="InterPro" id="IPR003439">
    <property type="entry name" value="ABC_transporter-like_ATP-bd"/>
</dbReference>
<dbReference type="SMART" id="SM00382">
    <property type="entry name" value="AAA"/>
    <property type="match status" value="1"/>
</dbReference>
<evidence type="ECO:0000259" key="11">
    <source>
        <dbReference type="PROSITE" id="PS50990"/>
    </source>
</evidence>
<dbReference type="Pfam" id="PF00005">
    <property type="entry name" value="ABC_tran"/>
    <property type="match status" value="1"/>
</dbReference>
<name>A0ABX2TL37_9PROT</name>
<evidence type="ECO:0000256" key="5">
    <source>
        <dbReference type="ARBA" id="ARBA00022840"/>
    </source>
</evidence>
<evidence type="ECO:0000256" key="3">
    <source>
        <dbReference type="ARBA" id="ARBA00022741"/>
    </source>
</evidence>
<dbReference type="InterPro" id="IPR005074">
    <property type="entry name" value="Peptidase_C39"/>
</dbReference>
<evidence type="ECO:0000256" key="7">
    <source>
        <dbReference type="ARBA" id="ARBA00023136"/>
    </source>
</evidence>
<dbReference type="SUPFAM" id="SSF90123">
    <property type="entry name" value="ABC transporter transmembrane region"/>
    <property type="match status" value="1"/>
</dbReference>
<evidence type="ECO:0000259" key="9">
    <source>
        <dbReference type="PROSITE" id="PS50893"/>
    </source>
</evidence>
<sequence>MSFEAACAQTAVRCLATVARHHGVDTSAERLIHDFVLGNEEPPLPFLLRIAREIGMRAKTATLSWDDLFGLGDAFPVLVRLKNGNMMLAVGTGTRGSTRLVLLQDPLAEDAGVLTLDEHRFTGAWDGTVVFVKRGLATEAEERPFGLSWFIPEIVRHRRLFRDIAIASLMLSALTVAFPVFIQLVFDRVVVHRSLDTLYVLAIGMVCVVGFETLFNYLRQYMVLFVTNKIDARINTKTFNKLISLPMDFFERTASGMTLKNMYQTDRIRSFLTGQVFMTVLDGLTLFVFLPLLFFYSPLLSAIVLGFSLVICIGAASVIPILKRRLQGVYEAEVRQQSFLVENIQGMRTVKSLALDARQRKNWDRRVAHTVTKRFETAKLTIFIQSFIHPLEKMMQVAVIGVGSWLVLENEMTMGALIAFNILTQRVTQPLVQFSQIIPAFQEVSIAVGMLGTIMNHKSEQGRTGTGLRTPLKGQVEFQNVRFRYAPGTAPALDDISFTIPQGTIFGIMGRSGSGKTTVTRLLQRLHSPQEGLIKIDGHDLREIDLDHLRSSIGVVLQENFLFTGTIRENIAAGKPNATLEEVFRAARLAGADEFIERLPRGFDTMLEEGSSNLSGGQRQRLAIARALLLDPPILILDEATSALDAESEAIVQANLMSIAQGRTLIIISHRLSSLVPAHNILALDRGRVVDVGRHQQLLDRCSIYQQLWYQQNRHLKGVEA</sequence>
<organism evidence="12 13">
    <name type="scientific">Azospirillum oleiclasticum</name>
    <dbReference type="NCBI Taxonomy" id="2735135"/>
    <lineage>
        <taxon>Bacteria</taxon>
        <taxon>Pseudomonadati</taxon>
        <taxon>Pseudomonadota</taxon>
        <taxon>Alphaproteobacteria</taxon>
        <taxon>Rhodospirillales</taxon>
        <taxon>Azospirillaceae</taxon>
        <taxon>Azospirillum</taxon>
    </lineage>
</organism>
<dbReference type="Pfam" id="PF00664">
    <property type="entry name" value="ABC_membrane"/>
    <property type="match status" value="1"/>
</dbReference>
<feature type="domain" description="ABC transmembrane type-1" evidence="10">
    <location>
        <begin position="164"/>
        <end position="443"/>
    </location>
</feature>
<dbReference type="Proteomes" id="UP000584642">
    <property type="component" value="Unassembled WGS sequence"/>
</dbReference>
<evidence type="ECO:0000259" key="10">
    <source>
        <dbReference type="PROSITE" id="PS50929"/>
    </source>
</evidence>
<keyword evidence="13" id="KW-1185">Reference proteome</keyword>
<comment type="caution">
    <text evidence="12">The sequence shown here is derived from an EMBL/GenBank/DDBJ whole genome shotgun (WGS) entry which is preliminary data.</text>
</comment>
<dbReference type="PROSITE" id="PS50929">
    <property type="entry name" value="ABC_TM1F"/>
    <property type="match status" value="1"/>
</dbReference>
<feature type="transmembrane region" description="Helical" evidence="8">
    <location>
        <begin position="276"/>
        <end position="296"/>
    </location>
</feature>
<dbReference type="PROSITE" id="PS50990">
    <property type="entry name" value="PEPTIDASE_C39"/>
    <property type="match status" value="1"/>
</dbReference>
<feature type="domain" description="ABC transporter" evidence="9">
    <location>
        <begin position="476"/>
        <end position="711"/>
    </location>
</feature>